<reference evidence="1" key="1">
    <citation type="journal article" date="2015" name="Nature">
        <title>Complex archaea that bridge the gap between prokaryotes and eukaryotes.</title>
        <authorList>
            <person name="Spang A."/>
            <person name="Saw J.H."/>
            <person name="Jorgensen S.L."/>
            <person name="Zaremba-Niedzwiedzka K."/>
            <person name="Martijn J."/>
            <person name="Lind A.E."/>
            <person name="van Eijk R."/>
            <person name="Schleper C."/>
            <person name="Guy L."/>
            <person name="Ettema T.J."/>
        </authorList>
    </citation>
    <scope>NUCLEOTIDE SEQUENCE</scope>
</reference>
<name>A0A0F9QJC3_9ZZZZ</name>
<accession>A0A0F9QJC3</accession>
<dbReference type="InterPro" id="IPR003329">
    <property type="entry name" value="Cytidylyl_trans"/>
</dbReference>
<protein>
    <recommendedName>
        <fullName evidence="2">MobA-like NTP transferase domain-containing protein</fullName>
    </recommendedName>
</protein>
<proteinExistence type="predicted"/>
<dbReference type="PANTHER" id="PTHR21485:SF3">
    <property type="entry name" value="N-ACYLNEURAMINATE CYTIDYLYLTRANSFERASE"/>
    <property type="match status" value="1"/>
</dbReference>
<comment type="caution">
    <text evidence="1">The sequence shown here is derived from an EMBL/GenBank/DDBJ whole genome shotgun (WGS) entry which is preliminary data.</text>
</comment>
<evidence type="ECO:0000313" key="1">
    <source>
        <dbReference type="EMBL" id="KKN13251.1"/>
    </source>
</evidence>
<dbReference type="GO" id="GO:0008781">
    <property type="term" value="F:N-acylneuraminate cytidylyltransferase activity"/>
    <property type="evidence" value="ECO:0007669"/>
    <property type="project" value="TreeGrafter"/>
</dbReference>
<dbReference type="InterPro" id="IPR029044">
    <property type="entry name" value="Nucleotide-diphossugar_trans"/>
</dbReference>
<dbReference type="InterPro" id="IPR050793">
    <property type="entry name" value="CMP-NeuNAc_synthase"/>
</dbReference>
<dbReference type="AlphaFoldDB" id="A0A0F9QJC3"/>
<dbReference type="SUPFAM" id="SSF53448">
    <property type="entry name" value="Nucleotide-diphospho-sugar transferases"/>
    <property type="match status" value="1"/>
</dbReference>
<evidence type="ECO:0008006" key="2">
    <source>
        <dbReference type="Google" id="ProtNLM"/>
    </source>
</evidence>
<dbReference type="EMBL" id="LAZR01003942">
    <property type="protein sequence ID" value="KKN13251.1"/>
    <property type="molecule type" value="Genomic_DNA"/>
</dbReference>
<dbReference type="PANTHER" id="PTHR21485">
    <property type="entry name" value="HAD SUPERFAMILY MEMBERS CMAS AND KDSC"/>
    <property type="match status" value="1"/>
</dbReference>
<dbReference type="Pfam" id="PF02348">
    <property type="entry name" value="CTP_transf_3"/>
    <property type="match status" value="1"/>
</dbReference>
<sequence>MNILAVIPAKGESTRLPGKNMRQIAGKTLIEIAVEYAKSSQIVTDIVVSTDSNAIKEFVESNGLCECIMRNKSLAGEADVTEVYYHAWQSKEQIANYVVGIQPDHPNRNLNIDDVLNYVFAKKLDDLITVDESGQKNGSLRILRCPFNSLWHVGSLRDNCVNIHTEEDLEKTIAAVE</sequence>
<gene>
    <name evidence="1" type="ORF">LCGC14_1008250</name>
</gene>
<organism evidence="1">
    <name type="scientific">marine sediment metagenome</name>
    <dbReference type="NCBI Taxonomy" id="412755"/>
    <lineage>
        <taxon>unclassified sequences</taxon>
        <taxon>metagenomes</taxon>
        <taxon>ecological metagenomes</taxon>
    </lineage>
</organism>
<dbReference type="Gene3D" id="3.90.550.10">
    <property type="entry name" value="Spore Coat Polysaccharide Biosynthesis Protein SpsA, Chain A"/>
    <property type="match status" value="1"/>
</dbReference>